<organism evidence="1 2">
    <name type="scientific">Pontivivens ytuae</name>
    <dbReference type="NCBI Taxonomy" id="2789856"/>
    <lineage>
        <taxon>Bacteria</taxon>
        <taxon>Pseudomonadati</taxon>
        <taxon>Pseudomonadota</taxon>
        <taxon>Alphaproteobacteria</taxon>
        <taxon>Rhodobacterales</taxon>
        <taxon>Paracoccaceae</taxon>
        <taxon>Pontivivens</taxon>
    </lineage>
</organism>
<proteinExistence type="predicted"/>
<keyword evidence="2" id="KW-1185">Reference proteome</keyword>
<dbReference type="AlphaFoldDB" id="A0A7S9QC75"/>
<sequence length="140" mass="15397">MGNRQETVIKVRRINPGSKAQHVRLKDMRPLGSLKFALFFAVAMPALPEVAAAQEAACPLPRLQTNGGCIYPELLGLHLALGEPLRGQATLHPIEPEEIGRAAPPEGQGYFRLAASRMILLVEVENYVVMDIFTDPRNDQ</sequence>
<accession>A0A7S9QC75</accession>
<dbReference type="KEGG" id="poz:I0K15_17340"/>
<dbReference type="Proteomes" id="UP000594800">
    <property type="component" value="Chromosome"/>
</dbReference>
<dbReference type="RefSeq" id="WP_196102734.1">
    <property type="nucleotide sequence ID" value="NZ_CP064942.1"/>
</dbReference>
<name>A0A7S9QC75_9RHOB</name>
<evidence type="ECO:0000313" key="1">
    <source>
        <dbReference type="EMBL" id="QPH53525.1"/>
    </source>
</evidence>
<dbReference type="EMBL" id="CP064942">
    <property type="protein sequence ID" value="QPH53525.1"/>
    <property type="molecule type" value="Genomic_DNA"/>
</dbReference>
<reference evidence="1 2" key="1">
    <citation type="submission" date="2020-11" db="EMBL/GenBank/DDBJ databases">
        <title>Description of Pontivivens ytuae sp. nov. isolated from deep sea sediment of Mariana Trench.</title>
        <authorList>
            <person name="Wang Z."/>
            <person name="Sun Q.-L."/>
            <person name="Xu X.-D."/>
            <person name="Tang Y.-Z."/>
            <person name="Zhang J."/>
        </authorList>
    </citation>
    <scope>NUCLEOTIDE SEQUENCE [LARGE SCALE GENOMIC DNA]</scope>
    <source>
        <strain evidence="1 2">MT2928</strain>
    </source>
</reference>
<gene>
    <name evidence="1" type="ORF">I0K15_17340</name>
</gene>
<protein>
    <submittedName>
        <fullName evidence="1">Uncharacterized protein</fullName>
    </submittedName>
</protein>
<evidence type="ECO:0000313" key="2">
    <source>
        <dbReference type="Proteomes" id="UP000594800"/>
    </source>
</evidence>